<sequence>MKNKFLLILSFLLIGLHSCSSDDSKSDVNFIRAKFNGTELKFNKINVQITPEITDPVTNYTYKDIIVTATMESDNSKTLIISSEYNITGVDEIWRFSYSNNGVIYELNEDNFISEISQNSGGRYKGNFQGSLVGSEENIIISEGTFDIIYQ</sequence>
<evidence type="ECO:0000313" key="2">
    <source>
        <dbReference type="EMBL" id="RXR30647.1"/>
    </source>
</evidence>
<dbReference type="AlphaFoldDB" id="A0A4Q1KLM1"/>
<dbReference type="Proteomes" id="UP000289734">
    <property type="component" value="Unassembled WGS sequence"/>
</dbReference>
<keyword evidence="1" id="KW-0732">Signal</keyword>
<reference evidence="3" key="1">
    <citation type="submission" date="2019-01" db="EMBL/GenBank/DDBJ databases">
        <title>Cytophagaceae bacterium strain CAR-16.</title>
        <authorList>
            <person name="Chen W.-M."/>
        </authorList>
    </citation>
    <scope>NUCLEOTIDE SEQUENCE [LARGE SCALE GENOMIC DNA]</scope>
    <source>
        <strain evidence="3">ICH-30</strain>
    </source>
</reference>
<dbReference type="EMBL" id="SBKQ01000011">
    <property type="protein sequence ID" value="RXR30647.1"/>
    <property type="molecule type" value="Genomic_DNA"/>
</dbReference>
<gene>
    <name evidence="2" type="ORF">EQG68_11355</name>
</gene>
<keyword evidence="3" id="KW-1185">Reference proteome</keyword>
<protein>
    <submittedName>
        <fullName evidence="2">Uncharacterized protein</fullName>
    </submittedName>
</protein>
<dbReference type="OrthoDB" id="1366509at2"/>
<feature type="chain" id="PRO_5041086252" evidence="1">
    <location>
        <begin position="22"/>
        <end position="151"/>
    </location>
</feature>
<accession>A0A4Q1KLM1</accession>
<evidence type="ECO:0000313" key="3">
    <source>
        <dbReference type="Proteomes" id="UP000289734"/>
    </source>
</evidence>
<name>A0A4Q1KLM1_9FLAO</name>
<dbReference type="RefSeq" id="WP_129465001.1">
    <property type="nucleotide sequence ID" value="NZ_JACSXZ010000002.1"/>
</dbReference>
<proteinExistence type="predicted"/>
<evidence type="ECO:0000256" key="1">
    <source>
        <dbReference type="SAM" id="SignalP"/>
    </source>
</evidence>
<comment type="caution">
    <text evidence="2">The sequence shown here is derived from an EMBL/GenBank/DDBJ whole genome shotgun (WGS) entry which is preliminary data.</text>
</comment>
<feature type="signal peptide" evidence="1">
    <location>
        <begin position="1"/>
        <end position="21"/>
    </location>
</feature>
<organism evidence="2 3">
    <name type="scientific">Flavobacterium piscinae</name>
    <dbReference type="NCBI Taxonomy" id="2506424"/>
    <lineage>
        <taxon>Bacteria</taxon>
        <taxon>Pseudomonadati</taxon>
        <taxon>Bacteroidota</taxon>
        <taxon>Flavobacteriia</taxon>
        <taxon>Flavobacteriales</taxon>
        <taxon>Flavobacteriaceae</taxon>
        <taxon>Flavobacterium</taxon>
    </lineage>
</organism>